<dbReference type="AlphaFoldDB" id="A0A2N0Z392"/>
<name>A0A2N0Z392_9BACI</name>
<dbReference type="EMBL" id="PISE01000017">
    <property type="protein sequence ID" value="PKG23956.1"/>
    <property type="molecule type" value="Genomic_DNA"/>
</dbReference>
<evidence type="ECO:0000313" key="1">
    <source>
        <dbReference type="EMBL" id="PKG23956.1"/>
    </source>
</evidence>
<dbReference type="Proteomes" id="UP000233375">
    <property type="component" value="Unassembled WGS sequence"/>
</dbReference>
<keyword evidence="2" id="KW-1185">Reference proteome</keyword>
<evidence type="ECO:0000313" key="2">
    <source>
        <dbReference type="Proteomes" id="UP000233375"/>
    </source>
</evidence>
<gene>
    <name evidence="1" type="ORF">CWS01_09310</name>
</gene>
<organism evidence="1 2">
    <name type="scientific">Niallia nealsonii</name>
    <dbReference type="NCBI Taxonomy" id="115979"/>
    <lineage>
        <taxon>Bacteria</taxon>
        <taxon>Bacillati</taxon>
        <taxon>Bacillota</taxon>
        <taxon>Bacilli</taxon>
        <taxon>Bacillales</taxon>
        <taxon>Bacillaceae</taxon>
        <taxon>Niallia</taxon>
    </lineage>
</organism>
<protein>
    <submittedName>
        <fullName evidence="1">Uncharacterized protein</fullName>
    </submittedName>
</protein>
<accession>A0A2N0Z392</accession>
<sequence length="83" mass="9855">MLSIKLKRRLNYYDGLIRCPHCREYFFLKDNVNMDIMHTLTHSHCQPLLTIKDSGTFQNILERHPQCFPQPTQQQQLAKAQLV</sequence>
<comment type="caution">
    <text evidence="1">The sequence shown here is derived from an EMBL/GenBank/DDBJ whole genome shotgun (WGS) entry which is preliminary data.</text>
</comment>
<reference evidence="1 2" key="1">
    <citation type="journal article" date="2003" name="Int. J. Syst. Evol. Microbiol.">
        <title>Bacillus nealsonii sp. nov., isolated from a spacecraft-assembly facility, whose spores are gamma-radiation resistant.</title>
        <authorList>
            <person name="Venkateswaran K."/>
            <person name="Kempf M."/>
            <person name="Chen F."/>
            <person name="Satomi M."/>
            <person name="Nicholson W."/>
            <person name="Kern R."/>
        </authorList>
    </citation>
    <scope>NUCLEOTIDE SEQUENCE [LARGE SCALE GENOMIC DNA]</scope>
    <source>
        <strain evidence="1 2">FO-92</strain>
    </source>
</reference>
<proteinExistence type="predicted"/>